<dbReference type="Proteomes" id="UP000203101">
    <property type="component" value="Segment"/>
</dbReference>
<feature type="domain" description="DUF7172" evidence="1">
    <location>
        <begin position="3"/>
        <end position="212"/>
    </location>
</feature>
<evidence type="ECO:0000313" key="3">
    <source>
        <dbReference type="Proteomes" id="UP000203101"/>
    </source>
</evidence>
<dbReference type="OrthoDB" id="13226at10239"/>
<dbReference type="InterPro" id="IPR055596">
    <property type="entry name" value="DUF7172"/>
</dbReference>
<protein>
    <recommendedName>
        <fullName evidence="1">DUF7172 domain-containing protein</fullName>
    </recommendedName>
</protein>
<name>A0A0F6WDW0_9CAUD</name>
<dbReference type="GeneID" id="26637337"/>
<evidence type="ECO:0000259" key="1">
    <source>
        <dbReference type="Pfam" id="PF23787"/>
    </source>
</evidence>
<reference evidence="2 3" key="1">
    <citation type="journal article" date="2015" name="Genome Announc.">
        <title>Genome Sequences of Mycobacteriophages AlanGrant, Baee, Corofin, OrangeOswald, and Vincenzo, New Members of Cluster B.</title>
        <authorList>
            <person name="Pope W.H."/>
            <person name="Carbonara M.E."/>
            <person name="Cioffi H.M."/>
            <person name="Cruz T."/>
            <person name="Dang B.Q."/>
            <person name="Doyle A.N."/>
            <person name="Fan O.H."/>
            <person name="Gallagher M."/>
            <person name="Gentile G.M."/>
            <person name="German B.A."/>
            <person name="Farrell M.E."/>
            <person name="Gerwig M."/>
            <person name="Hunter K.L."/>
            <person name="Lefever V.E."/>
            <person name="Marfisi N.A."/>
            <person name="McDonnell J.E."/>
            <person name="Monga J.K."/>
            <person name="Quiroz K.G."/>
            <person name="Pong A.C."/>
            <person name="Rimple P.A."/>
            <person name="Situ M."/>
            <person name="Sohnen P.C."/>
            <person name="Stockinger A.N."/>
            <person name="Thompson P.K."/>
            <person name="Torchio N.M."/>
            <person name="Toner C.L."/>
            <person name="Ulbrich M.C."/>
            <person name="Vohra N.I."/>
            <person name="Zakir A."/>
            <person name="Adkins N.L."/>
            <person name="Brown B.R."/>
            <person name="Churilla B.M."/>
            <person name="Kramer Z.J."/>
            <person name="Lapin J.S."/>
            <person name="Montgomery M.T."/>
            <person name="Prout A.K."/>
            <person name="Grubb S.R."/>
            <person name="Warner M.H."/>
            <person name="Bowman C.A."/>
            <person name="Russell D.A."/>
            <person name="Hatfull G.F."/>
        </authorList>
    </citation>
    <scope>NUCLEOTIDE SEQUENCE [LARGE SCALE GENOMIC DNA]</scope>
</reference>
<dbReference type="EMBL" id="KR080194">
    <property type="protein sequence ID" value="AKF14296.1"/>
    <property type="molecule type" value="Genomic_DNA"/>
</dbReference>
<accession>A0A0F6WDW0</accession>
<gene>
    <name evidence="2" type="primary">34</name>
    <name evidence="2" type="ORF">SEA_VINCENZO_34</name>
</gene>
<organism evidence="2 3">
    <name type="scientific">Mycobacterium phage Vincenzo</name>
    <dbReference type="NCBI Taxonomy" id="1647301"/>
    <lineage>
        <taxon>Viruses</taxon>
        <taxon>Duplodnaviria</taxon>
        <taxon>Heunggongvirae</taxon>
        <taxon>Uroviricota</taxon>
        <taxon>Caudoviricetes</taxon>
        <taxon>Bclasvirinae</taxon>
        <taxon>Coopervirus</taxon>
        <taxon>Coopervirus vincenzo</taxon>
    </lineage>
</organism>
<dbReference type="KEGG" id="vg:26637337"/>
<dbReference type="Pfam" id="PF23787">
    <property type="entry name" value="DUF7172"/>
    <property type="match status" value="1"/>
</dbReference>
<sequence length="217" mass="23590">MTTPSVCVAENLVVGDDGKLRLAPWSVPRNVVDILARSGADTTKLLETSTLPGRLLIDVPPEAVLWTNTTPVDHMVRIVVTRRWKRWITSNPNAVQFRDRWSTAVTPAGNDAVMPAVPVVSGIFNSQCGSAGDLGSNTVAEPVPGKFWGWWGTNASEEWIEPVAPGDTLRVAYRCYVWTPPPFSDNANKNAPAHEAEAGYTRIQLTAFPKQGKLVTG</sequence>
<evidence type="ECO:0000313" key="2">
    <source>
        <dbReference type="EMBL" id="AKF14296.1"/>
    </source>
</evidence>
<dbReference type="RefSeq" id="YP_009210890.1">
    <property type="nucleotide sequence ID" value="NC_028934.1"/>
</dbReference>
<proteinExistence type="predicted"/>
<keyword evidence="3" id="KW-1185">Reference proteome</keyword>